<keyword evidence="4" id="KW-1185">Reference proteome</keyword>
<feature type="domain" description="DUF4806" evidence="2">
    <location>
        <begin position="188"/>
        <end position="275"/>
    </location>
</feature>
<evidence type="ECO:0000313" key="4">
    <source>
        <dbReference type="Proteomes" id="UP000075920"/>
    </source>
</evidence>
<evidence type="ECO:0000313" key="3">
    <source>
        <dbReference type="EnsemblMetazoa" id="AMIN015472-PA"/>
    </source>
</evidence>
<dbReference type="EnsemblMetazoa" id="AMIN015472-RA">
    <property type="protein sequence ID" value="AMIN015472-PA"/>
    <property type="gene ID" value="AMIN015472"/>
</dbReference>
<evidence type="ECO:0000259" key="2">
    <source>
        <dbReference type="Pfam" id="PF16064"/>
    </source>
</evidence>
<dbReference type="VEuPathDB" id="VectorBase:AMIN015472"/>
<sequence length="325" mass="37451">MLPSIRDKQTGYIYRLQRKLERKIDKECDAEIKRTTIDLASDSEEERENDTNVTSSTSFFTSLRMTCSDSEDSLEDSADGSSISRTFHTNSQPETADLSNDATLGNECSAREPTITKVVNILTMVSKRVKKMHRATDFIQNEVGTISSRLELVEENMDTSMNALEAIKDVIYSAYESSQNRESESVESNFEFTKISNEEEFIEFDKKLGDDEEYYANVRKWLRMQIVRPDPDKRMHTAMDLVFERTFLPQCSWSGKGGEGTKLAFRIRSNILRLFADIGSNKFVAVSENFVRKFFLKKLPHAKARLLRMKGRRYQLSFERKSPNP</sequence>
<reference evidence="4" key="1">
    <citation type="submission" date="2013-03" db="EMBL/GenBank/DDBJ databases">
        <title>The Genome Sequence of Anopheles minimus MINIMUS1.</title>
        <authorList>
            <consortium name="The Broad Institute Genomics Platform"/>
            <person name="Neafsey D.E."/>
            <person name="Walton C."/>
            <person name="Walker B."/>
            <person name="Young S.K."/>
            <person name="Zeng Q."/>
            <person name="Gargeya S."/>
            <person name="Fitzgerald M."/>
            <person name="Haas B."/>
            <person name="Abouelleil A."/>
            <person name="Allen A.W."/>
            <person name="Alvarado L."/>
            <person name="Arachchi H.M."/>
            <person name="Berlin A.M."/>
            <person name="Chapman S.B."/>
            <person name="Gainer-Dewar J."/>
            <person name="Goldberg J."/>
            <person name="Griggs A."/>
            <person name="Gujja S."/>
            <person name="Hansen M."/>
            <person name="Howarth C."/>
            <person name="Imamovic A."/>
            <person name="Ireland A."/>
            <person name="Larimer J."/>
            <person name="McCowan C."/>
            <person name="Murphy C."/>
            <person name="Pearson M."/>
            <person name="Poon T.W."/>
            <person name="Priest M."/>
            <person name="Roberts A."/>
            <person name="Saif S."/>
            <person name="Shea T."/>
            <person name="Sisk P."/>
            <person name="Sykes S."/>
            <person name="Wortman J."/>
            <person name="Nusbaum C."/>
            <person name="Birren B."/>
        </authorList>
    </citation>
    <scope>NUCLEOTIDE SEQUENCE [LARGE SCALE GENOMIC DNA]</scope>
    <source>
        <strain evidence="4">MINIMUS1</strain>
    </source>
</reference>
<dbReference type="STRING" id="112268.A0A182WQH9"/>
<feature type="region of interest" description="Disordered" evidence="1">
    <location>
        <begin position="70"/>
        <end position="105"/>
    </location>
</feature>
<dbReference type="AlphaFoldDB" id="A0A182WQH9"/>
<accession>A0A182WQH9</accession>
<dbReference type="Pfam" id="PF16064">
    <property type="entry name" value="DUF4806"/>
    <property type="match status" value="1"/>
</dbReference>
<evidence type="ECO:0000256" key="1">
    <source>
        <dbReference type="SAM" id="MobiDB-lite"/>
    </source>
</evidence>
<dbReference type="InterPro" id="IPR032071">
    <property type="entry name" value="DUF4806"/>
</dbReference>
<feature type="compositionally biased region" description="Polar residues" evidence="1">
    <location>
        <begin position="83"/>
        <end position="103"/>
    </location>
</feature>
<reference evidence="3" key="2">
    <citation type="submission" date="2020-05" db="UniProtKB">
        <authorList>
            <consortium name="EnsemblMetazoa"/>
        </authorList>
    </citation>
    <scope>IDENTIFICATION</scope>
    <source>
        <strain evidence="3">MINIMUS1</strain>
    </source>
</reference>
<protein>
    <submittedName>
        <fullName evidence="3">DUF4806 domain-containing protein</fullName>
    </submittedName>
</protein>
<name>A0A182WQH9_9DIPT</name>
<organism evidence="3 4">
    <name type="scientific">Anopheles minimus</name>
    <dbReference type="NCBI Taxonomy" id="112268"/>
    <lineage>
        <taxon>Eukaryota</taxon>
        <taxon>Metazoa</taxon>
        <taxon>Ecdysozoa</taxon>
        <taxon>Arthropoda</taxon>
        <taxon>Hexapoda</taxon>
        <taxon>Insecta</taxon>
        <taxon>Pterygota</taxon>
        <taxon>Neoptera</taxon>
        <taxon>Endopterygota</taxon>
        <taxon>Diptera</taxon>
        <taxon>Nematocera</taxon>
        <taxon>Culicoidea</taxon>
        <taxon>Culicidae</taxon>
        <taxon>Anophelinae</taxon>
        <taxon>Anopheles</taxon>
    </lineage>
</organism>
<dbReference type="Proteomes" id="UP000075920">
    <property type="component" value="Unassembled WGS sequence"/>
</dbReference>
<proteinExistence type="predicted"/>